<dbReference type="Proteomes" id="UP000189761">
    <property type="component" value="Unassembled WGS sequence"/>
</dbReference>
<dbReference type="GeneID" id="79868295"/>
<keyword evidence="1" id="KW-1133">Transmembrane helix</keyword>
<keyword evidence="1" id="KW-0472">Membrane</keyword>
<evidence type="ECO:0000313" key="3">
    <source>
        <dbReference type="EMBL" id="OOP68761.1"/>
    </source>
</evidence>
<reference evidence="3 4" key="1">
    <citation type="submission" date="2017-01" db="EMBL/GenBank/DDBJ databases">
        <title>Draft genome sequence of Bacillus oleronius.</title>
        <authorList>
            <person name="Allam M."/>
        </authorList>
    </citation>
    <scope>NUCLEOTIDE SEQUENCE [LARGE SCALE GENOMIC DNA]</scope>
    <source>
        <strain evidence="3 4">DSM 9356</strain>
    </source>
</reference>
<dbReference type="AlphaFoldDB" id="A0A8E2IF44"/>
<feature type="transmembrane region" description="Helical" evidence="1">
    <location>
        <begin position="53"/>
        <end position="77"/>
    </location>
</feature>
<dbReference type="RefSeq" id="WP_071977029.1">
    <property type="nucleotide sequence ID" value="NZ_BOQX01000004.1"/>
</dbReference>
<evidence type="ECO:0000256" key="1">
    <source>
        <dbReference type="SAM" id="Phobius"/>
    </source>
</evidence>
<dbReference type="PANTHER" id="PTHR37309">
    <property type="entry name" value="SLR0284 PROTEIN"/>
    <property type="match status" value="1"/>
</dbReference>
<dbReference type="Pfam" id="PF04020">
    <property type="entry name" value="Phage_holin_4_2"/>
    <property type="match status" value="1"/>
</dbReference>
<name>A0A8E2IF44_9BACI</name>
<dbReference type="Proteomes" id="UP001159179">
    <property type="component" value="Unassembled WGS sequence"/>
</dbReference>
<accession>A0A8E2IF44</accession>
<dbReference type="PANTHER" id="PTHR37309:SF1">
    <property type="entry name" value="SLR0284 PROTEIN"/>
    <property type="match status" value="1"/>
</dbReference>
<organism evidence="3 4">
    <name type="scientific">Heyndrickxia oleronia</name>
    <dbReference type="NCBI Taxonomy" id="38875"/>
    <lineage>
        <taxon>Bacteria</taxon>
        <taxon>Bacillati</taxon>
        <taxon>Bacillota</taxon>
        <taxon>Bacilli</taxon>
        <taxon>Bacillales</taxon>
        <taxon>Bacillaceae</taxon>
        <taxon>Heyndrickxia</taxon>
    </lineage>
</organism>
<feature type="transmembrane region" description="Helical" evidence="1">
    <location>
        <begin position="89"/>
        <end position="107"/>
    </location>
</feature>
<keyword evidence="4" id="KW-1185">Reference proteome</keyword>
<comment type="caution">
    <text evidence="3">The sequence shown here is derived from an EMBL/GenBank/DDBJ whole genome shotgun (WGS) entry which is preliminary data.</text>
</comment>
<dbReference type="EMBL" id="JAROYP010000005">
    <property type="protein sequence ID" value="MDH5161373.1"/>
    <property type="molecule type" value="Genomic_DNA"/>
</dbReference>
<dbReference type="InterPro" id="IPR007165">
    <property type="entry name" value="Phage_holin_4_2"/>
</dbReference>
<sequence>MKWLIGILINALLFVAMAGYFDGFEVSSFGSAIIASFILSILNILVRPILIILTFPITILTLGIFLFVINTFTLLMTDRIMGDSFDFDGFGTAFIVAVIMSVANLIIQKAVFDKNDR</sequence>
<evidence type="ECO:0000313" key="2">
    <source>
        <dbReference type="EMBL" id="MDH5161373.1"/>
    </source>
</evidence>
<evidence type="ECO:0000313" key="4">
    <source>
        <dbReference type="Proteomes" id="UP000189761"/>
    </source>
</evidence>
<dbReference type="EMBL" id="MTLA01000082">
    <property type="protein sequence ID" value="OOP68761.1"/>
    <property type="molecule type" value="Genomic_DNA"/>
</dbReference>
<feature type="transmembrane region" description="Helical" evidence="1">
    <location>
        <begin position="28"/>
        <end position="46"/>
    </location>
</feature>
<protein>
    <submittedName>
        <fullName evidence="2">Phage holin family protein</fullName>
    </submittedName>
</protein>
<reference evidence="2" key="2">
    <citation type="submission" date="2023-03" db="EMBL/GenBank/DDBJ databases">
        <title>Bacterial isolates from washroom surfaces on a university campus.</title>
        <authorList>
            <person name="Holman D.B."/>
            <person name="Gzyl K.E."/>
            <person name="Taheri A.E."/>
        </authorList>
    </citation>
    <scope>NUCLEOTIDE SEQUENCE</scope>
    <source>
        <strain evidence="2">RD03</strain>
    </source>
</reference>
<proteinExistence type="predicted"/>
<gene>
    <name evidence="3" type="ORF">BWZ43_08620</name>
    <name evidence="2" type="ORF">P5X88_10505</name>
</gene>
<keyword evidence="1" id="KW-0812">Transmembrane</keyword>